<dbReference type="Proteomes" id="UP000050761">
    <property type="component" value="Unassembled WGS sequence"/>
</dbReference>
<accession>A0A183G0Z2</accession>
<reference evidence="4" key="2">
    <citation type="submission" date="2019-09" db="UniProtKB">
        <authorList>
            <consortium name="WormBaseParasite"/>
        </authorList>
    </citation>
    <scope>IDENTIFICATION</scope>
</reference>
<organism evidence="3 4">
    <name type="scientific">Heligmosomoides polygyrus</name>
    <name type="common">Parasitic roundworm</name>
    <dbReference type="NCBI Taxonomy" id="6339"/>
    <lineage>
        <taxon>Eukaryota</taxon>
        <taxon>Metazoa</taxon>
        <taxon>Ecdysozoa</taxon>
        <taxon>Nematoda</taxon>
        <taxon>Chromadorea</taxon>
        <taxon>Rhabditida</taxon>
        <taxon>Rhabditina</taxon>
        <taxon>Rhabditomorpha</taxon>
        <taxon>Strongyloidea</taxon>
        <taxon>Heligmosomidae</taxon>
        <taxon>Heligmosomoides</taxon>
    </lineage>
</organism>
<name>A0A183G0Z2_HELPZ</name>
<dbReference type="SUPFAM" id="SSF51011">
    <property type="entry name" value="Glycosyl hydrolase domain"/>
    <property type="match status" value="1"/>
</dbReference>
<accession>A0A3P8B816</accession>
<dbReference type="InterPro" id="IPR041233">
    <property type="entry name" value="Melibiase_C"/>
</dbReference>
<sequence length="114" mass="12846">MFLKVSGISAYVKPITPVYGSDTSFALGFLNRNNGTNVVEFVLRNLGLTNPRGYVVKDLWRARTVTKVGPDDRLRFDVPGTGAAMFRAELVKPNRWLESNRVLQMLNNRIPSDF</sequence>
<feature type="domain" description="Alpha galactosidase C-terminal" evidence="1">
    <location>
        <begin position="21"/>
        <end position="87"/>
    </location>
</feature>
<protein>
    <submittedName>
        <fullName evidence="4">Melibiase_C domain-containing protein</fullName>
    </submittedName>
</protein>
<evidence type="ECO:0000313" key="2">
    <source>
        <dbReference type="EMBL" id="VDP00824.1"/>
    </source>
</evidence>
<dbReference type="Pfam" id="PF17801">
    <property type="entry name" value="Melibiase_C"/>
    <property type="match status" value="1"/>
</dbReference>
<dbReference type="EMBL" id="UZAH01028539">
    <property type="protein sequence ID" value="VDP00824.1"/>
    <property type="molecule type" value="Genomic_DNA"/>
</dbReference>
<evidence type="ECO:0000313" key="4">
    <source>
        <dbReference type="WBParaSite" id="HPBE_0001480201-mRNA-1"/>
    </source>
</evidence>
<dbReference type="InterPro" id="IPR013780">
    <property type="entry name" value="Glyco_hydro_b"/>
</dbReference>
<reference evidence="2 3" key="1">
    <citation type="submission" date="2018-11" db="EMBL/GenBank/DDBJ databases">
        <authorList>
            <consortium name="Pathogen Informatics"/>
        </authorList>
    </citation>
    <scope>NUCLEOTIDE SEQUENCE [LARGE SCALE GENOMIC DNA]</scope>
</reference>
<evidence type="ECO:0000259" key="1">
    <source>
        <dbReference type="Pfam" id="PF17801"/>
    </source>
</evidence>
<dbReference type="OrthoDB" id="5795902at2759"/>
<dbReference type="WBParaSite" id="HPBE_0001480201-mRNA-1">
    <property type="protein sequence ID" value="HPBE_0001480201-mRNA-1"/>
    <property type="gene ID" value="HPBE_0001480201"/>
</dbReference>
<dbReference type="AlphaFoldDB" id="A0A183G0Z2"/>
<gene>
    <name evidence="2" type="ORF">HPBE_LOCUS14802</name>
</gene>
<evidence type="ECO:0000313" key="3">
    <source>
        <dbReference type="Proteomes" id="UP000050761"/>
    </source>
</evidence>
<dbReference type="Gene3D" id="2.60.40.1180">
    <property type="entry name" value="Golgi alpha-mannosidase II"/>
    <property type="match status" value="1"/>
</dbReference>
<proteinExistence type="predicted"/>
<keyword evidence="3" id="KW-1185">Reference proteome</keyword>